<reference evidence="3" key="1">
    <citation type="submission" date="2016-11" db="EMBL/GenBank/DDBJ databases">
        <authorList>
            <person name="Varghese N."/>
            <person name="Submissions S."/>
        </authorList>
    </citation>
    <scope>NUCLEOTIDE SEQUENCE [LARGE SCALE GENOMIC DNA]</scope>
    <source>
        <strain evidence="3">GAS401</strain>
    </source>
</reference>
<gene>
    <name evidence="2" type="ORF">SAMN05444170_0434</name>
</gene>
<dbReference type="Proteomes" id="UP000184096">
    <property type="component" value="Chromosome I"/>
</dbReference>
<proteinExistence type="predicted"/>
<evidence type="ECO:0000256" key="1">
    <source>
        <dbReference type="SAM" id="MobiDB-lite"/>
    </source>
</evidence>
<feature type="region of interest" description="Disordered" evidence="1">
    <location>
        <begin position="95"/>
        <end position="128"/>
    </location>
</feature>
<accession>A0A1M7SYH3</accession>
<protein>
    <submittedName>
        <fullName evidence="2">Poly(R)-hydroxyalkanoic acid synthase subunit (PHA_synth_III_E)</fullName>
    </submittedName>
</protein>
<dbReference type="OrthoDB" id="7569374at2"/>
<sequence>MADKSSDPVALWQNMIGEMEKGFNAFANQAMASPQFSKAVNQMGGATAGAQKQLGELMEKYLVAMNMPSRAQMVGMAERLQSIEGQLNEIKAMLHQMQGGGADTSSGYSQTPRPPRTKRPPSADGEQK</sequence>
<keyword evidence="3" id="KW-1185">Reference proteome</keyword>
<dbReference type="RefSeq" id="WP_072816471.1">
    <property type="nucleotide sequence ID" value="NZ_LT670849.1"/>
</dbReference>
<organism evidence="2 3">
    <name type="scientific">Bradyrhizobium erythrophlei</name>
    <dbReference type="NCBI Taxonomy" id="1437360"/>
    <lineage>
        <taxon>Bacteria</taxon>
        <taxon>Pseudomonadati</taxon>
        <taxon>Pseudomonadota</taxon>
        <taxon>Alphaproteobacteria</taxon>
        <taxon>Hyphomicrobiales</taxon>
        <taxon>Nitrobacteraceae</taxon>
        <taxon>Bradyrhizobium</taxon>
    </lineage>
</organism>
<dbReference type="EMBL" id="LT670849">
    <property type="protein sequence ID" value="SHN63441.1"/>
    <property type="molecule type" value="Genomic_DNA"/>
</dbReference>
<evidence type="ECO:0000313" key="3">
    <source>
        <dbReference type="Proteomes" id="UP000184096"/>
    </source>
</evidence>
<name>A0A1M7SYH3_9BRAD</name>
<evidence type="ECO:0000313" key="2">
    <source>
        <dbReference type="EMBL" id="SHN63441.1"/>
    </source>
</evidence>
<dbReference type="AlphaFoldDB" id="A0A1M7SYH3"/>